<evidence type="ECO:0000313" key="8">
    <source>
        <dbReference type="Proteomes" id="UP000544222"/>
    </source>
</evidence>
<name>A0A7W5H200_9PORP</name>
<evidence type="ECO:0000256" key="1">
    <source>
        <dbReference type="ARBA" id="ARBA00022490"/>
    </source>
</evidence>
<dbReference type="InterPro" id="IPR014777">
    <property type="entry name" value="4pyrrole_Mease_sub1"/>
</dbReference>
<keyword evidence="2" id="KW-0698">rRNA processing</keyword>
<keyword evidence="3 7" id="KW-0489">Methyltransferase</keyword>
<dbReference type="RefSeq" id="WP_183412738.1">
    <property type="nucleotide sequence ID" value="NZ_JACHYB010000001.1"/>
</dbReference>
<evidence type="ECO:0000259" key="6">
    <source>
        <dbReference type="Pfam" id="PF00590"/>
    </source>
</evidence>
<proteinExistence type="predicted"/>
<keyword evidence="8" id="KW-1185">Reference proteome</keyword>
<dbReference type="PANTHER" id="PTHR46111:SF2">
    <property type="entry name" value="SAM-DEPENDENT METHYLTRANSFERASE"/>
    <property type="match status" value="1"/>
</dbReference>
<dbReference type="Pfam" id="PF00590">
    <property type="entry name" value="TP_methylase"/>
    <property type="match status" value="1"/>
</dbReference>
<keyword evidence="1" id="KW-0963">Cytoplasm</keyword>
<dbReference type="InterPro" id="IPR014776">
    <property type="entry name" value="4pyrrole_Mease_sub2"/>
</dbReference>
<dbReference type="EC" id="2.1.1.198" evidence="7"/>
<dbReference type="SUPFAM" id="SSF53790">
    <property type="entry name" value="Tetrapyrrole methylase"/>
    <property type="match status" value="1"/>
</dbReference>
<dbReference type="AlphaFoldDB" id="A0A7W5H200"/>
<dbReference type="GO" id="GO:0006364">
    <property type="term" value="P:rRNA processing"/>
    <property type="evidence" value="ECO:0007669"/>
    <property type="project" value="UniProtKB-KW"/>
</dbReference>
<dbReference type="CDD" id="cd11649">
    <property type="entry name" value="RsmI_like"/>
    <property type="match status" value="1"/>
</dbReference>
<evidence type="ECO:0000256" key="2">
    <source>
        <dbReference type="ARBA" id="ARBA00022552"/>
    </source>
</evidence>
<feature type="domain" description="Tetrapyrrole methylase" evidence="6">
    <location>
        <begin position="27"/>
        <end position="211"/>
    </location>
</feature>
<evidence type="ECO:0000256" key="4">
    <source>
        <dbReference type="ARBA" id="ARBA00022679"/>
    </source>
</evidence>
<dbReference type="PIRSF" id="PIRSF005917">
    <property type="entry name" value="MTase_YraL"/>
    <property type="match status" value="1"/>
</dbReference>
<dbReference type="InterPro" id="IPR000878">
    <property type="entry name" value="4pyrrol_Mease"/>
</dbReference>
<dbReference type="InterPro" id="IPR008189">
    <property type="entry name" value="rRNA_ssu_MeTfrase_I"/>
</dbReference>
<sequence>MKGTLYMLPTTLGDVDLRVVLPDYNLEIINRLTHFIVEDVRTARRFLKKVNSKIDIDALTFLILNEQTQEKELPALLQPLKEGHDVGVLSEAGCPAVADPGADIVRLAQLEGIRVVPLVGPSSLLMALMASGFNGQNFAFVGYLPIAFDKRVKALKILEKRAITENQTQIFIETPYRNIKLMEEMVEHLQPATHLCVAVDISIPTESILTKSVAAWRKALPDIQKKPTVFLINK</sequence>
<gene>
    <name evidence="7" type="ORF">FHX64_001065</name>
</gene>
<dbReference type="Gene3D" id="3.40.1010.10">
    <property type="entry name" value="Cobalt-precorrin-4 Transmethylase, Domain 1"/>
    <property type="match status" value="1"/>
</dbReference>
<dbReference type="Proteomes" id="UP000544222">
    <property type="component" value="Unassembled WGS sequence"/>
</dbReference>
<dbReference type="InterPro" id="IPR035996">
    <property type="entry name" value="4pyrrol_Methylase_sf"/>
</dbReference>
<dbReference type="Gene3D" id="3.30.950.10">
    <property type="entry name" value="Methyltransferase, Cobalt-precorrin-4 Transmethylase, Domain 2"/>
    <property type="match status" value="1"/>
</dbReference>
<evidence type="ECO:0000256" key="5">
    <source>
        <dbReference type="ARBA" id="ARBA00022691"/>
    </source>
</evidence>
<dbReference type="PANTHER" id="PTHR46111">
    <property type="entry name" value="RIBOSOMAL RNA SMALL SUBUNIT METHYLTRANSFERASE I"/>
    <property type="match status" value="1"/>
</dbReference>
<keyword evidence="5" id="KW-0949">S-adenosyl-L-methionine</keyword>
<evidence type="ECO:0000313" key="7">
    <source>
        <dbReference type="EMBL" id="MBB3186902.1"/>
    </source>
</evidence>
<dbReference type="GO" id="GO:0032259">
    <property type="term" value="P:methylation"/>
    <property type="evidence" value="ECO:0007669"/>
    <property type="project" value="UniProtKB-KW"/>
</dbReference>
<organism evidence="7 8">
    <name type="scientific">Microbacter margulisiae</name>
    <dbReference type="NCBI Taxonomy" id="1350067"/>
    <lineage>
        <taxon>Bacteria</taxon>
        <taxon>Pseudomonadati</taxon>
        <taxon>Bacteroidota</taxon>
        <taxon>Bacteroidia</taxon>
        <taxon>Bacteroidales</taxon>
        <taxon>Porphyromonadaceae</taxon>
        <taxon>Microbacter</taxon>
    </lineage>
</organism>
<dbReference type="EMBL" id="JACHYB010000001">
    <property type="protein sequence ID" value="MBB3186902.1"/>
    <property type="molecule type" value="Genomic_DNA"/>
</dbReference>
<reference evidence="7 8" key="1">
    <citation type="submission" date="2020-08" db="EMBL/GenBank/DDBJ databases">
        <title>Genomic Encyclopedia of Type Strains, Phase IV (KMG-IV): sequencing the most valuable type-strain genomes for metagenomic binning, comparative biology and taxonomic classification.</title>
        <authorList>
            <person name="Goeker M."/>
        </authorList>
    </citation>
    <scope>NUCLEOTIDE SEQUENCE [LARGE SCALE GENOMIC DNA]</scope>
    <source>
        <strain evidence="7 8">DSM 27471</strain>
    </source>
</reference>
<comment type="caution">
    <text evidence="7">The sequence shown here is derived from an EMBL/GenBank/DDBJ whole genome shotgun (WGS) entry which is preliminary data.</text>
</comment>
<keyword evidence="4 7" id="KW-0808">Transferase</keyword>
<protein>
    <submittedName>
        <fullName evidence="7">16S rRNA (Cytidine1402-2'-O)-methyltransferase</fullName>
        <ecNumber evidence="7">2.1.1.198</ecNumber>
    </submittedName>
</protein>
<accession>A0A7W5H200</accession>
<dbReference type="GO" id="GO:0008168">
    <property type="term" value="F:methyltransferase activity"/>
    <property type="evidence" value="ECO:0007669"/>
    <property type="project" value="UniProtKB-KW"/>
</dbReference>
<evidence type="ECO:0000256" key="3">
    <source>
        <dbReference type="ARBA" id="ARBA00022603"/>
    </source>
</evidence>